<sequence>MTGDDKRGEGPTGRRPGARSATIKDVAERAGVSIGTVSRVLNNTTRVNAQKAERVREAVAELNYVPNMAAQNMRRKTTRMVACILTDIGNPLYARLIAAVQRKLNDSDYSMVAMSTGNVESRELAALATARRYRFDGIVYITGSQDRAEVNAAIAEVGIPTVQIEREKPDNDTFCVDHRQGVRLAAEHLRAAGHSRIGVVTPGIGARPAAARVDGFLALCAELGVTDGADLVRQVQGPVDSGFNAAMALMRLASPPTAVISLGSQLLAEVLQYMAAAGLAVPEDLSIVSIGDNELTRFGNPPISAIDWDFARVGSDAAGRLLQRIDARRGGGPDDGPTIARLYETRLIERRSVAAPKAPGRLHRG</sequence>
<dbReference type="Pfam" id="PF13377">
    <property type="entry name" value="Peripla_BP_3"/>
    <property type="match status" value="1"/>
</dbReference>
<evidence type="ECO:0000256" key="2">
    <source>
        <dbReference type="ARBA" id="ARBA00023125"/>
    </source>
</evidence>
<dbReference type="PROSITE" id="PS50943">
    <property type="entry name" value="HTH_CROC1"/>
    <property type="match status" value="1"/>
</dbReference>
<evidence type="ECO:0000256" key="3">
    <source>
        <dbReference type="ARBA" id="ARBA00023163"/>
    </source>
</evidence>
<dbReference type="GO" id="GO:0000976">
    <property type="term" value="F:transcription cis-regulatory region binding"/>
    <property type="evidence" value="ECO:0007669"/>
    <property type="project" value="TreeGrafter"/>
</dbReference>
<name>A0A1Y6C6G9_9PROT</name>
<organism evidence="7 8">
    <name type="scientific">Tistlia consotensis USBA 355</name>
    <dbReference type="NCBI Taxonomy" id="560819"/>
    <lineage>
        <taxon>Bacteria</taxon>
        <taxon>Pseudomonadati</taxon>
        <taxon>Pseudomonadota</taxon>
        <taxon>Alphaproteobacteria</taxon>
        <taxon>Rhodospirillales</taxon>
        <taxon>Rhodovibrionaceae</taxon>
        <taxon>Tistlia</taxon>
    </lineage>
</organism>
<dbReference type="InterPro" id="IPR046335">
    <property type="entry name" value="LacI/GalR-like_sensor"/>
</dbReference>
<dbReference type="SUPFAM" id="SSF53822">
    <property type="entry name" value="Periplasmic binding protein-like I"/>
    <property type="match status" value="1"/>
</dbReference>
<protein>
    <submittedName>
        <fullName evidence="7">Transcriptional regulator, LacI family</fullName>
    </submittedName>
</protein>
<evidence type="ECO:0000259" key="6">
    <source>
        <dbReference type="PROSITE" id="PS50943"/>
    </source>
</evidence>
<evidence type="ECO:0000256" key="4">
    <source>
        <dbReference type="SAM" id="MobiDB-lite"/>
    </source>
</evidence>
<dbReference type="PRINTS" id="PR00036">
    <property type="entry name" value="HTHLACI"/>
</dbReference>
<keyword evidence="1" id="KW-0805">Transcription regulation</keyword>
<feature type="domain" description="HTH cro/C1-type" evidence="6">
    <location>
        <begin position="22"/>
        <end position="65"/>
    </location>
</feature>
<dbReference type="STRING" id="560819.SAMN05428998_112111"/>
<dbReference type="InterPro" id="IPR000843">
    <property type="entry name" value="HTH_LacI"/>
</dbReference>
<dbReference type="GO" id="GO:0003700">
    <property type="term" value="F:DNA-binding transcription factor activity"/>
    <property type="evidence" value="ECO:0007669"/>
    <property type="project" value="TreeGrafter"/>
</dbReference>
<dbReference type="InterPro" id="IPR028082">
    <property type="entry name" value="Peripla_BP_I"/>
</dbReference>
<dbReference type="SMART" id="SM00354">
    <property type="entry name" value="HTH_LACI"/>
    <property type="match status" value="1"/>
</dbReference>
<dbReference type="InterPro" id="IPR001387">
    <property type="entry name" value="Cro/C1-type_HTH"/>
</dbReference>
<dbReference type="SUPFAM" id="SSF47413">
    <property type="entry name" value="lambda repressor-like DNA-binding domains"/>
    <property type="match status" value="1"/>
</dbReference>
<accession>A0A1Y6C6G9</accession>
<keyword evidence="3" id="KW-0804">Transcription</keyword>
<dbReference type="EMBL" id="FWZX01000012">
    <property type="protein sequence ID" value="SMF36871.1"/>
    <property type="molecule type" value="Genomic_DNA"/>
</dbReference>
<dbReference type="PANTHER" id="PTHR30146:SF138">
    <property type="entry name" value="TRANSCRIPTIONAL REGULATORY PROTEIN"/>
    <property type="match status" value="1"/>
</dbReference>
<dbReference type="InterPro" id="IPR010982">
    <property type="entry name" value="Lambda_DNA-bd_dom_sf"/>
</dbReference>
<feature type="region of interest" description="Disordered" evidence="4">
    <location>
        <begin position="1"/>
        <end position="20"/>
    </location>
</feature>
<evidence type="ECO:0000256" key="1">
    <source>
        <dbReference type="ARBA" id="ARBA00023015"/>
    </source>
</evidence>
<feature type="domain" description="HTH lacI-type" evidence="5">
    <location>
        <begin position="21"/>
        <end position="75"/>
    </location>
</feature>
<evidence type="ECO:0000259" key="5">
    <source>
        <dbReference type="PROSITE" id="PS50932"/>
    </source>
</evidence>
<dbReference type="CDD" id="cd06281">
    <property type="entry name" value="PBP1_LacI-like"/>
    <property type="match status" value="1"/>
</dbReference>
<dbReference type="Proteomes" id="UP000192917">
    <property type="component" value="Unassembled WGS sequence"/>
</dbReference>
<evidence type="ECO:0000313" key="8">
    <source>
        <dbReference type="Proteomes" id="UP000192917"/>
    </source>
</evidence>
<dbReference type="Gene3D" id="1.10.260.40">
    <property type="entry name" value="lambda repressor-like DNA-binding domains"/>
    <property type="match status" value="1"/>
</dbReference>
<dbReference type="PANTHER" id="PTHR30146">
    <property type="entry name" value="LACI-RELATED TRANSCRIPTIONAL REPRESSOR"/>
    <property type="match status" value="1"/>
</dbReference>
<keyword evidence="8" id="KW-1185">Reference proteome</keyword>
<dbReference type="Pfam" id="PF00356">
    <property type="entry name" value="LacI"/>
    <property type="match status" value="1"/>
</dbReference>
<dbReference type="RefSeq" id="WP_085123642.1">
    <property type="nucleotide sequence ID" value="NZ_FWZX01000012.1"/>
</dbReference>
<dbReference type="AlphaFoldDB" id="A0A1Y6C6G9"/>
<dbReference type="CDD" id="cd01392">
    <property type="entry name" value="HTH_LacI"/>
    <property type="match status" value="1"/>
</dbReference>
<dbReference type="PROSITE" id="PS00356">
    <property type="entry name" value="HTH_LACI_1"/>
    <property type="match status" value="1"/>
</dbReference>
<keyword evidence="2" id="KW-0238">DNA-binding</keyword>
<gene>
    <name evidence="7" type="ORF">SAMN05428998_112111</name>
</gene>
<reference evidence="7 8" key="1">
    <citation type="submission" date="2017-04" db="EMBL/GenBank/DDBJ databases">
        <authorList>
            <person name="Afonso C.L."/>
            <person name="Miller P.J."/>
            <person name="Scott M.A."/>
            <person name="Spackman E."/>
            <person name="Goraichik I."/>
            <person name="Dimitrov K.M."/>
            <person name="Suarez D.L."/>
            <person name="Swayne D.E."/>
        </authorList>
    </citation>
    <scope>NUCLEOTIDE SEQUENCE [LARGE SCALE GENOMIC DNA]</scope>
    <source>
        <strain evidence="7 8">USBA 355</strain>
    </source>
</reference>
<proteinExistence type="predicted"/>
<dbReference type="Gene3D" id="3.40.50.2300">
    <property type="match status" value="2"/>
</dbReference>
<evidence type="ECO:0000313" key="7">
    <source>
        <dbReference type="EMBL" id="SMF36871.1"/>
    </source>
</evidence>
<dbReference type="PROSITE" id="PS50932">
    <property type="entry name" value="HTH_LACI_2"/>
    <property type="match status" value="1"/>
</dbReference>